<proteinExistence type="predicted"/>
<dbReference type="Gene3D" id="3.60.15.10">
    <property type="entry name" value="Ribonuclease Z/Hydroxyacylglutathione hydrolase-like"/>
    <property type="match status" value="1"/>
</dbReference>
<dbReference type="PANTHER" id="PTHR46233:SF3">
    <property type="entry name" value="HYDROXYACYLGLUTATHIONE HYDROLASE GLOC"/>
    <property type="match status" value="1"/>
</dbReference>
<accession>A0ABZ0RHE6</accession>
<dbReference type="Proteomes" id="UP001324993">
    <property type="component" value="Chromosome"/>
</dbReference>
<dbReference type="EMBL" id="CP138858">
    <property type="protein sequence ID" value="WPJ95610.1"/>
    <property type="molecule type" value="Genomic_DNA"/>
</dbReference>
<comment type="cofactor">
    <cofactor evidence="1">
        <name>Zn(2+)</name>
        <dbReference type="ChEBI" id="CHEBI:29105"/>
    </cofactor>
</comment>
<keyword evidence="7" id="KW-1185">Reference proteome</keyword>
<dbReference type="InterPro" id="IPR051453">
    <property type="entry name" value="MBL_Glyoxalase_II"/>
</dbReference>
<dbReference type="SMART" id="SM00849">
    <property type="entry name" value="Lactamase_B"/>
    <property type="match status" value="1"/>
</dbReference>
<evidence type="ECO:0000256" key="4">
    <source>
        <dbReference type="ARBA" id="ARBA00022833"/>
    </source>
</evidence>
<dbReference type="InterPro" id="IPR001279">
    <property type="entry name" value="Metallo-B-lactamas"/>
</dbReference>
<dbReference type="Pfam" id="PF00753">
    <property type="entry name" value="Lactamase_B"/>
    <property type="match status" value="1"/>
</dbReference>
<evidence type="ECO:0000259" key="5">
    <source>
        <dbReference type="SMART" id="SM00849"/>
    </source>
</evidence>
<reference evidence="6 7" key="1">
    <citation type="submission" date="2023-11" db="EMBL/GenBank/DDBJ databases">
        <title>Coraliomargarita sp. nov., isolated from marine algae.</title>
        <authorList>
            <person name="Lee J.K."/>
            <person name="Baek J.H."/>
            <person name="Kim J.M."/>
            <person name="Choi D.G."/>
            <person name="Jeon C.O."/>
        </authorList>
    </citation>
    <scope>NUCLEOTIDE SEQUENCE [LARGE SCALE GENOMIC DNA]</scope>
    <source>
        <strain evidence="6 7">J2-16</strain>
    </source>
</reference>
<evidence type="ECO:0000256" key="2">
    <source>
        <dbReference type="ARBA" id="ARBA00022723"/>
    </source>
</evidence>
<protein>
    <submittedName>
        <fullName evidence="6">MBL fold metallo-hydrolase</fullName>
    </submittedName>
</protein>
<evidence type="ECO:0000313" key="7">
    <source>
        <dbReference type="Proteomes" id="UP001324993"/>
    </source>
</evidence>
<evidence type="ECO:0000256" key="3">
    <source>
        <dbReference type="ARBA" id="ARBA00022801"/>
    </source>
</evidence>
<evidence type="ECO:0000313" key="6">
    <source>
        <dbReference type="EMBL" id="WPJ95610.1"/>
    </source>
</evidence>
<dbReference type="RefSeq" id="WP_319832489.1">
    <property type="nucleotide sequence ID" value="NZ_CP138858.1"/>
</dbReference>
<keyword evidence="4" id="KW-0862">Zinc</keyword>
<sequence>MMRIPIEDSFEDVLRKAAVGQRLGHGALSIRSGLSLKEVRALLAGEFNEAQLRKLALVLKLDPEKLVALARGDWYPEAVELEGLKCICMPFPEASYPDASTNCFVAYDVSSGDALVFDTGTRAEPVLDFIRAQKLHLQAVFLTHAHRDHIGGLSALAAAAPAGQVYAPANEPVADTRLLEPEAELCIGKFQIKAVETNGHSRGALSYIVNGLGRQVAFVGDSIFCLSMGGTKQGYQLALNNNRNKLLTLSPDTVLCPGHGPMTTVGEELSHNPFF</sequence>
<keyword evidence="3" id="KW-0378">Hydrolase</keyword>
<organism evidence="6 7">
    <name type="scientific">Coraliomargarita algicola</name>
    <dbReference type="NCBI Taxonomy" id="3092156"/>
    <lineage>
        <taxon>Bacteria</taxon>
        <taxon>Pseudomonadati</taxon>
        <taxon>Verrucomicrobiota</taxon>
        <taxon>Opitutia</taxon>
        <taxon>Puniceicoccales</taxon>
        <taxon>Coraliomargaritaceae</taxon>
        <taxon>Coraliomargarita</taxon>
    </lineage>
</organism>
<dbReference type="SUPFAM" id="SSF56281">
    <property type="entry name" value="Metallo-hydrolase/oxidoreductase"/>
    <property type="match status" value="1"/>
</dbReference>
<feature type="domain" description="Metallo-beta-lactamase" evidence="5">
    <location>
        <begin position="100"/>
        <end position="259"/>
    </location>
</feature>
<dbReference type="PANTHER" id="PTHR46233">
    <property type="entry name" value="HYDROXYACYLGLUTATHIONE HYDROLASE GLOC"/>
    <property type="match status" value="1"/>
</dbReference>
<keyword evidence="2" id="KW-0479">Metal-binding</keyword>
<dbReference type="InterPro" id="IPR036866">
    <property type="entry name" value="RibonucZ/Hydroxyglut_hydro"/>
</dbReference>
<gene>
    <name evidence="6" type="ORF">SH580_19515</name>
</gene>
<evidence type="ECO:0000256" key="1">
    <source>
        <dbReference type="ARBA" id="ARBA00001947"/>
    </source>
</evidence>
<name>A0ABZ0RHE6_9BACT</name>